<dbReference type="GO" id="GO:0016020">
    <property type="term" value="C:membrane"/>
    <property type="evidence" value="ECO:0007669"/>
    <property type="project" value="TreeGrafter"/>
</dbReference>
<reference evidence="4 5" key="1">
    <citation type="submission" date="2019-01" db="EMBL/GenBank/DDBJ databases">
        <title>Pseudoxanthomonas composti sp. nov., isolated from compost.</title>
        <authorList>
            <person name="Yang G."/>
        </authorList>
    </citation>
    <scope>NUCLEOTIDE SEQUENCE [LARGE SCALE GENOMIC DNA]</scope>
    <source>
        <strain evidence="4 5">GSS15</strain>
    </source>
</reference>
<dbReference type="EMBL" id="SAWZ01000007">
    <property type="protein sequence ID" value="RXR03556.1"/>
    <property type="molecule type" value="Genomic_DNA"/>
</dbReference>
<name>A0A4Q1JTA0_9GAMM</name>
<evidence type="ECO:0000313" key="4">
    <source>
        <dbReference type="EMBL" id="RXR03556.1"/>
    </source>
</evidence>
<dbReference type="PANTHER" id="PTHR10587:SF133">
    <property type="entry name" value="CHITIN DEACETYLASE 1-RELATED"/>
    <property type="match status" value="1"/>
</dbReference>
<protein>
    <submittedName>
        <fullName evidence="4">Polysaccharide deacetylase</fullName>
    </submittedName>
</protein>
<proteinExistence type="predicted"/>
<evidence type="ECO:0000256" key="2">
    <source>
        <dbReference type="ARBA" id="ARBA00022801"/>
    </source>
</evidence>
<sequence length="327" mass="36952">MGLAALTGVQAQTAAPVPDRRIAVTIDDLPWQRIDKTPPDQLGDWHRQLMQQLRQAGVPVTGFVNEGKLQGAAAGQALPATQGTVPPERVAMLRDWLEAGFDLGNHTWGHVGLSQTPLAEYQQQILRGEHVLRPLLAEYGRTPRWFRHPYLQAGTTPELRAQLRDFLSAHGYAIAPVTVDNGEWVWAFAYARVLESQPPGPERQATLLRLRKGYVPYMLNKLDYFEQQSIKLLGRNVAQTWLLHANELNAVSYADLVAATRRRGYRFITLDQAMQDPAYRRPDGYTGRYGVSWLHRWAMAEHRPKDFYAGEPVVPRWVMDLAGVESE</sequence>
<accession>A0A4Q1JTA0</accession>
<dbReference type="GO" id="GO:0005975">
    <property type="term" value="P:carbohydrate metabolic process"/>
    <property type="evidence" value="ECO:0007669"/>
    <property type="project" value="InterPro"/>
</dbReference>
<organism evidence="4 5">
    <name type="scientific">Pseudoxanthomonas composti</name>
    <dbReference type="NCBI Taxonomy" id="2137479"/>
    <lineage>
        <taxon>Bacteria</taxon>
        <taxon>Pseudomonadati</taxon>
        <taxon>Pseudomonadota</taxon>
        <taxon>Gammaproteobacteria</taxon>
        <taxon>Lysobacterales</taxon>
        <taxon>Lysobacteraceae</taxon>
        <taxon>Pseudoxanthomonas</taxon>
    </lineage>
</organism>
<dbReference type="InterPro" id="IPR011330">
    <property type="entry name" value="Glyco_hydro/deAcase_b/a-brl"/>
</dbReference>
<dbReference type="GO" id="GO:0016810">
    <property type="term" value="F:hydrolase activity, acting on carbon-nitrogen (but not peptide) bonds"/>
    <property type="evidence" value="ECO:0007669"/>
    <property type="project" value="InterPro"/>
</dbReference>
<gene>
    <name evidence="4" type="ORF">EPA99_13300</name>
</gene>
<dbReference type="AlphaFoldDB" id="A0A4Q1JTA0"/>
<dbReference type="RefSeq" id="WP_129471868.1">
    <property type="nucleotide sequence ID" value="NZ_SAWZ01000007.1"/>
</dbReference>
<dbReference type="OrthoDB" id="115239at2"/>
<evidence type="ECO:0000313" key="5">
    <source>
        <dbReference type="Proteomes" id="UP000289784"/>
    </source>
</evidence>
<keyword evidence="5" id="KW-1185">Reference proteome</keyword>
<dbReference type="Pfam" id="PF01522">
    <property type="entry name" value="Polysacc_deac_1"/>
    <property type="match status" value="1"/>
</dbReference>
<dbReference type="CDD" id="cd10960">
    <property type="entry name" value="CE4_NodB_like_1"/>
    <property type="match status" value="1"/>
</dbReference>
<evidence type="ECO:0000256" key="1">
    <source>
        <dbReference type="ARBA" id="ARBA00022723"/>
    </source>
</evidence>
<dbReference type="Proteomes" id="UP000289784">
    <property type="component" value="Unassembled WGS sequence"/>
</dbReference>
<comment type="caution">
    <text evidence="4">The sequence shown here is derived from an EMBL/GenBank/DDBJ whole genome shotgun (WGS) entry which is preliminary data.</text>
</comment>
<dbReference type="PANTHER" id="PTHR10587">
    <property type="entry name" value="GLYCOSYL TRANSFERASE-RELATED"/>
    <property type="match status" value="1"/>
</dbReference>
<dbReference type="InterPro" id="IPR050248">
    <property type="entry name" value="Polysacc_deacetylase_ArnD"/>
</dbReference>
<dbReference type="Gene3D" id="3.20.20.370">
    <property type="entry name" value="Glycoside hydrolase/deacetylase"/>
    <property type="match status" value="1"/>
</dbReference>
<keyword evidence="1" id="KW-0479">Metal-binding</keyword>
<dbReference type="SUPFAM" id="SSF88713">
    <property type="entry name" value="Glycoside hydrolase/deacetylase"/>
    <property type="match status" value="1"/>
</dbReference>
<evidence type="ECO:0000259" key="3">
    <source>
        <dbReference type="Pfam" id="PF01522"/>
    </source>
</evidence>
<keyword evidence="2" id="KW-0378">Hydrolase</keyword>
<dbReference type="InterPro" id="IPR002509">
    <property type="entry name" value="NODB_dom"/>
</dbReference>
<feature type="domain" description="NodB homology" evidence="3">
    <location>
        <begin position="16"/>
        <end position="155"/>
    </location>
</feature>
<dbReference type="GO" id="GO:0046872">
    <property type="term" value="F:metal ion binding"/>
    <property type="evidence" value="ECO:0007669"/>
    <property type="project" value="UniProtKB-KW"/>
</dbReference>